<dbReference type="Proteomes" id="UP000298030">
    <property type="component" value="Unassembled WGS sequence"/>
</dbReference>
<name>A0A4Y7TI06_COPMI</name>
<keyword evidence="3" id="KW-1185">Reference proteome</keyword>
<comment type="caution">
    <text evidence="2">The sequence shown here is derived from an EMBL/GenBank/DDBJ whole genome shotgun (WGS) entry which is preliminary data.</text>
</comment>
<gene>
    <name evidence="2" type="ORF">FA13DRAFT_161945</name>
</gene>
<accession>A0A4Y7TI06</accession>
<evidence type="ECO:0000256" key="1">
    <source>
        <dbReference type="SAM" id="MobiDB-lite"/>
    </source>
</evidence>
<dbReference type="EMBL" id="QPFP01000012">
    <property type="protein sequence ID" value="TEB33594.1"/>
    <property type="molecule type" value="Genomic_DNA"/>
</dbReference>
<reference evidence="2 3" key="1">
    <citation type="journal article" date="2019" name="Nat. Ecol. Evol.">
        <title>Megaphylogeny resolves global patterns of mushroom evolution.</title>
        <authorList>
            <person name="Varga T."/>
            <person name="Krizsan K."/>
            <person name="Foldi C."/>
            <person name="Dima B."/>
            <person name="Sanchez-Garcia M."/>
            <person name="Sanchez-Ramirez S."/>
            <person name="Szollosi G.J."/>
            <person name="Szarkandi J.G."/>
            <person name="Papp V."/>
            <person name="Albert L."/>
            <person name="Andreopoulos W."/>
            <person name="Angelini C."/>
            <person name="Antonin V."/>
            <person name="Barry K.W."/>
            <person name="Bougher N.L."/>
            <person name="Buchanan P."/>
            <person name="Buyck B."/>
            <person name="Bense V."/>
            <person name="Catcheside P."/>
            <person name="Chovatia M."/>
            <person name="Cooper J."/>
            <person name="Damon W."/>
            <person name="Desjardin D."/>
            <person name="Finy P."/>
            <person name="Geml J."/>
            <person name="Haridas S."/>
            <person name="Hughes K."/>
            <person name="Justo A."/>
            <person name="Karasinski D."/>
            <person name="Kautmanova I."/>
            <person name="Kiss B."/>
            <person name="Kocsube S."/>
            <person name="Kotiranta H."/>
            <person name="LaButti K.M."/>
            <person name="Lechner B.E."/>
            <person name="Liimatainen K."/>
            <person name="Lipzen A."/>
            <person name="Lukacs Z."/>
            <person name="Mihaltcheva S."/>
            <person name="Morgado L.N."/>
            <person name="Niskanen T."/>
            <person name="Noordeloos M.E."/>
            <person name="Ohm R.A."/>
            <person name="Ortiz-Santana B."/>
            <person name="Ovrebo C."/>
            <person name="Racz N."/>
            <person name="Riley R."/>
            <person name="Savchenko A."/>
            <person name="Shiryaev A."/>
            <person name="Soop K."/>
            <person name="Spirin V."/>
            <person name="Szebenyi C."/>
            <person name="Tomsovsky M."/>
            <person name="Tulloss R.E."/>
            <person name="Uehling J."/>
            <person name="Grigoriev I.V."/>
            <person name="Vagvolgyi C."/>
            <person name="Papp T."/>
            <person name="Martin F.M."/>
            <person name="Miettinen O."/>
            <person name="Hibbett D.S."/>
            <person name="Nagy L.G."/>
        </authorList>
    </citation>
    <scope>NUCLEOTIDE SEQUENCE [LARGE SCALE GENOMIC DNA]</scope>
    <source>
        <strain evidence="2 3">FP101781</strain>
    </source>
</reference>
<proteinExistence type="predicted"/>
<protein>
    <submittedName>
        <fullName evidence="2">Uncharacterized protein</fullName>
    </submittedName>
</protein>
<evidence type="ECO:0000313" key="2">
    <source>
        <dbReference type="EMBL" id="TEB33594.1"/>
    </source>
</evidence>
<organism evidence="2 3">
    <name type="scientific">Coprinellus micaceus</name>
    <name type="common">Glistening ink-cap mushroom</name>
    <name type="synonym">Coprinus micaceus</name>
    <dbReference type="NCBI Taxonomy" id="71717"/>
    <lineage>
        <taxon>Eukaryota</taxon>
        <taxon>Fungi</taxon>
        <taxon>Dikarya</taxon>
        <taxon>Basidiomycota</taxon>
        <taxon>Agaricomycotina</taxon>
        <taxon>Agaricomycetes</taxon>
        <taxon>Agaricomycetidae</taxon>
        <taxon>Agaricales</taxon>
        <taxon>Agaricineae</taxon>
        <taxon>Psathyrellaceae</taxon>
        <taxon>Coprinellus</taxon>
    </lineage>
</organism>
<dbReference type="AlphaFoldDB" id="A0A4Y7TI06"/>
<evidence type="ECO:0000313" key="3">
    <source>
        <dbReference type="Proteomes" id="UP000298030"/>
    </source>
</evidence>
<feature type="region of interest" description="Disordered" evidence="1">
    <location>
        <begin position="50"/>
        <end position="108"/>
    </location>
</feature>
<sequence length="157" mass="17436">MPKLRVSVVHESVRAWVWTTPKGLRKSASECTRRVVECRCSCLCRCPASEPPSGEDTMKAHPGTRPPSGCWRRTRPRHASRDYHAYKDAPATAYNPRKRRSSALARHPNTFVSTAARSSGNANEGLSNPARFLPFYQLRSSASLSVKSSDASWTSMT</sequence>